<evidence type="ECO:0000256" key="7">
    <source>
        <dbReference type="ARBA" id="ARBA00047899"/>
    </source>
</evidence>
<dbReference type="InterPro" id="IPR011009">
    <property type="entry name" value="Kinase-like_dom_sf"/>
</dbReference>
<dbReference type="PROSITE" id="PS50011">
    <property type="entry name" value="PROTEIN_KINASE_DOM"/>
    <property type="match status" value="1"/>
</dbReference>
<dbReference type="Pfam" id="PF00069">
    <property type="entry name" value="Pkinase"/>
    <property type="match status" value="1"/>
</dbReference>
<dbReference type="EMBL" id="JAIHOM010000017">
    <property type="protein sequence ID" value="MCW6035641.1"/>
    <property type="molecule type" value="Genomic_DNA"/>
</dbReference>
<organism evidence="12 13">
    <name type="scientific">Spirulina subsalsa FACHB-351</name>
    <dbReference type="NCBI Taxonomy" id="234711"/>
    <lineage>
        <taxon>Bacteria</taxon>
        <taxon>Bacillati</taxon>
        <taxon>Cyanobacteriota</taxon>
        <taxon>Cyanophyceae</taxon>
        <taxon>Spirulinales</taxon>
        <taxon>Spirulinaceae</taxon>
        <taxon>Spirulina</taxon>
    </lineage>
</organism>
<evidence type="ECO:0000313" key="12">
    <source>
        <dbReference type="EMBL" id="MCW6035641.1"/>
    </source>
</evidence>
<dbReference type="CDD" id="cd14014">
    <property type="entry name" value="STKc_PknB_like"/>
    <property type="match status" value="1"/>
</dbReference>
<evidence type="ECO:0000256" key="1">
    <source>
        <dbReference type="ARBA" id="ARBA00012513"/>
    </source>
</evidence>
<keyword evidence="10" id="KW-0472">Membrane</keyword>
<dbReference type="RefSeq" id="WP_265263350.1">
    <property type="nucleotide sequence ID" value="NZ_JAIHOM010000017.1"/>
</dbReference>
<gene>
    <name evidence="12" type="ORF">K4A83_05055</name>
</gene>
<dbReference type="PANTHER" id="PTHR24363:SF0">
    <property type="entry name" value="SERINE_THREONINE KINASE LIKE DOMAIN CONTAINING 1"/>
    <property type="match status" value="1"/>
</dbReference>
<evidence type="ECO:0000313" key="13">
    <source>
        <dbReference type="Proteomes" id="UP001526426"/>
    </source>
</evidence>
<keyword evidence="2" id="KW-0723">Serine/threonine-protein kinase</keyword>
<feature type="compositionally biased region" description="Basic and acidic residues" evidence="9">
    <location>
        <begin position="888"/>
        <end position="897"/>
    </location>
</feature>
<name>A0ABT3L2B6_9CYAN</name>
<dbReference type="EC" id="2.7.11.1" evidence="1"/>
<feature type="transmembrane region" description="Helical" evidence="10">
    <location>
        <begin position="387"/>
        <end position="412"/>
    </location>
</feature>
<dbReference type="Gene3D" id="1.10.510.10">
    <property type="entry name" value="Transferase(Phosphotransferase) domain 1"/>
    <property type="match status" value="1"/>
</dbReference>
<evidence type="ECO:0000256" key="9">
    <source>
        <dbReference type="SAM" id="MobiDB-lite"/>
    </source>
</evidence>
<keyword evidence="4" id="KW-0547">Nucleotide-binding</keyword>
<dbReference type="InterPro" id="IPR007890">
    <property type="entry name" value="CHASE2"/>
</dbReference>
<keyword evidence="13" id="KW-1185">Reference proteome</keyword>
<dbReference type="PANTHER" id="PTHR24363">
    <property type="entry name" value="SERINE/THREONINE PROTEIN KINASE"/>
    <property type="match status" value="1"/>
</dbReference>
<sequence length="897" mass="101501">MAIPSQWQFWRKKPSSPKPRDLSSGSRSKTDNSALVGKRIYWKRASVGMMVFWALCGAIATTQNNATVQWLDNQLRTLWFHLHPPSGVPEKIVIIAIDDYSIAQGTDYAKNPDLTYLEPIQRWPWERQVYAQVIEKVLDSGAKVIAFDLLFDLPSGYGEADDQALEQALRDYGPRVVLAASYEQSNVRRGEMLRLISPQFAESVPNLNLGFINYLYENDGRIHRLGRVFQESWLALNPDLRELFQEFMGVMPSFAQATVQGADLPQIEGPGEGIFFRGPRYSFEYIPFVDLLDPDNWHSYLGSGAYFQDKIVLVGVTSELAQDFHRTAVDERMPGIEIHANAIATLLTGQALREAFPQPLTKGAVVLISTLLLGVWISQRKYWFHSLLWAVGFMVLWSGGSYLLCFYAQILIPTAVPLTLLTLTGISTATLGVVREFLIKQNLRTTLKHYASSPIIQEIIAQQDDFHDLLAEREREVLATKLVGRYQVLKKLSAGGFGETYIALDTLRPGKPQCVVKQLHPTTNDLRYWQLAKRLFVKEAETLERLGKHDQIPQLLAYFEEGDEFYLVQELIEGHPLGQEFSRDVPFSEVEVIDLLRDLLEVLLFIHEQGVIHRDIKPDNIIRRQSDHKLVLIDFGTVKEMQMQWQDDPEHQTNLTIAIGTKGYTPKEQAVGRPRFSSDIYATGMIALRALTLLHPTQLEEDPRTGELLWEHFSFGISPELSTILNKMIRSHVRDRYQNAKDVLCDLQPLIQRYQYQLAHLPHRSQTYTPTAPESVPSTAFMPTSDADTQTVADEEGVTAIDPVEATTQPLPNEEITAIDPVEATTQPLPNEEITAIDPTQDDSERRFSKQADSHAPDAKTAPLPQENVNPHLSRKQQEHTALTPLEDVTRPLGDEP</sequence>
<dbReference type="SUPFAM" id="SSF56112">
    <property type="entry name" value="Protein kinase-like (PK-like)"/>
    <property type="match status" value="1"/>
</dbReference>
<evidence type="ECO:0000256" key="5">
    <source>
        <dbReference type="ARBA" id="ARBA00022777"/>
    </source>
</evidence>
<comment type="catalytic activity">
    <reaction evidence="7">
        <text>L-threonyl-[protein] + ATP = O-phospho-L-threonyl-[protein] + ADP + H(+)</text>
        <dbReference type="Rhea" id="RHEA:46608"/>
        <dbReference type="Rhea" id="RHEA-COMP:11060"/>
        <dbReference type="Rhea" id="RHEA-COMP:11605"/>
        <dbReference type="ChEBI" id="CHEBI:15378"/>
        <dbReference type="ChEBI" id="CHEBI:30013"/>
        <dbReference type="ChEBI" id="CHEBI:30616"/>
        <dbReference type="ChEBI" id="CHEBI:61977"/>
        <dbReference type="ChEBI" id="CHEBI:456216"/>
        <dbReference type="EC" id="2.7.11.1"/>
    </reaction>
</comment>
<evidence type="ECO:0000256" key="6">
    <source>
        <dbReference type="ARBA" id="ARBA00022840"/>
    </source>
</evidence>
<evidence type="ECO:0000256" key="3">
    <source>
        <dbReference type="ARBA" id="ARBA00022679"/>
    </source>
</evidence>
<keyword evidence="10" id="KW-1133">Transmembrane helix</keyword>
<reference evidence="12 13" key="1">
    <citation type="submission" date="2021-08" db="EMBL/GenBank/DDBJ databases">
        <title>Draft genome sequence of Spirulina subsalsa with high tolerance to salinity and hype-accumulation of phycocyanin.</title>
        <authorList>
            <person name="Pei H."/>
            <person name="Jiang L."/>
        </authorList>
    </citation>
    <scope>NUCLEOTIDE SEQUENCE [LARGE SCALE GENOMIC DNA]</scope>
    <source>
        <strain evidence="12 13">FACHB-351</strain>
    </source>
</reference>
<keyword evidence="10" id="KW-0812">Transmembrane</keyword>
<dbReference type="Proteomes" id="UP001526426">
    <property type="component" value="Unassembled WGS sequence"/>
</dbReference>
<dbReference type="SMART" id="SM01080">
    <property type="entry name" value="CHASE2"/>
    <property type="match status" value="1"/>
</dbReference>
<proteinExistence type="predicted"/>
<feature type="domain" description="Protein kinase" evidence="11">
    <location>
        <begin position="486"/>
        <end position="751"/>
    </location>
</feature>
<keyword evidence="5" id="KW-0418">Kinase</keyword>
<comment type="catalytic activity">
    <reaction evidence="8">
        <text>L-seryl-[protein] + ATP = O-phospho-L-seryl-[protein] + ADP + H(+)</text>
        <dbReference type="Rhea" id="RHEA:17989"/>
        <dbReference type="Rhea" id="RHEA-COMP:9863"/>
        <dbReference type="Rhea" id="RHEA-COMP:11604"/>
        <dbReference type="ChEBI" id="CHEBI:15378"/>
        <dbReference type="ChEBI" id="CHEBI:29999"/>
        <dbReference type="ChEBI" id="CHEBI:30616"/>
        <dbReference type="ChEBI" id="CHEBI:83421"/>
        <dbReference type="ChEBI" id="CHEBI:456216"/>
        <dbReference type="EC" id="2.7.11.1"/>
    </reaction>
</comment>
<feature type="transmembrane region" description="Helical" evidence="10">
    <location>
        <begin position="418"/>
        <end position="438"/>
    </location>
</feature>
<dbReference type="Pfam" id="PF05226">
    <property type="entry name" value="CHASE2"/>
    <property type="match status" value="1"/>
</dbReference>
<dbReference type="InterPro" id="IPR000719">
    <property type="entry name" value="Prot_kinase_dom"/>
</dbReference>
<evidence type="ECO:0000256" key="2">
    <source>
        <dbReference type="ARBA" id="ARBA00022527"/>
    </source>
</evidence>
<keyword evidence="3" id="KW-0808">Transferase</keyword>
<evidence type="ECO:0000256" key="8">
    <source>
        <dbReference type="ARBA" id="ARBA00048679"/>
    </source>
</evidence>
<keyword evidence="6" id="KW-0067">ATP-binding</keyword>
<feature type="compositionally biased region" description="Basic and acidic residues" evidence="9">
    <location>
        <begin position="843"/>
        <end position="858"/>
    </location>
</feature>
<protein>
    <recommendedName>
        <fullName evidence="1">non-specific serine/threonine protein kinase</fullName>
        <ecNumber evidence="1">2.7.11.1</ecNumber>
    </recommendedName>
</protein>
<evidence type="ECO:0000256" key="4">
    <source>
        <dbReference type="ARBA" id="ARBA00022741"/>
    </source>
</evidence>
<comment type="caution">
    <text evidence="12">The sequence shown here is derived from an EMBL/GenBank/DDBJ whole genome shotgun (WGS) entry which is preliminary data.</text>
</comment>
<dbReference type="SMART" id="SM00220">
    <property type="entry name" value="S_TKc"/>
    <property type="match status" value="1"/>
</dbReference>
<evidence type="ECO:0000259" key="11">
    <source>
        <dbReference type="PROSITE" id="PS50011"/>
    </source>
</evidence>
<evidence type="ECO:0000256" key="10">
    <source>
        <dbReference type="SAM" id="Phobius"/>
    </source>
</evidence>
<feature type="region of interest" description="Disordered" evidence="9">
    <location>
        <begin position="1"/>
        <end position="31"/>
    </location>
</feature>
<accession>A0ABT3L2B6</accession>
<feature type="region of interest" description="Disordered" evidence="9">
    <location>
        <begin position="820"/>
        <end position="897"/>
    </location>
</feature>